<dbReference type="AlphaFoldDB" id="A0A383RBY2"/>
<gene>
    <name evidence="2" type="ORF">PBLR_12436</name>
</gene>
<accession>A0A383RBY2</accession>
<dbReference type="RefSeq" id="WP_138185976.1">
    <property type="nucleotide sequence ID" value="NZ_LS992241.1"/>
</dbReference>
<feature type="domain" description="CDI immunity protein" evidence="1">
    <location>
        <begin position="18"/>
        <end position="114"/>
    </location>
</feature>
<reference evidence="3" key="1">
    <citation type="submission" date="2018-08" db="EMBL/GenBank/DDBJ databases">
        <authorList>
            <person name="Chevrot R."/>
        </authorList>
    </citation>
    <scope>NUCLEOTIDE SEQUENCE [LARGE SCALE GENOMIC DNA]</scope>
</reference>
<evidence type="ECO:0000313" key="3">
    <source>
        <dbReference type="Proteomes" id="UP000304148"/>
    </source>
</evidence>
<dbReference type="EMBL" id="LS992241">
    <property type="protein sequence ID" value="SYX84014.1"/>
    <property type="molecule type" value="Genomic_DNA"/>
</dbReference>
<sequence>MKKLLDSSDLISLEHLPVQDLINFCYTYGVFKRAVECLSTGIGFGTDFGGFTFWSDIDEYDKTFYEEEFIGTEIEYGDNSVIIYYDILFHYLKLAANRYIEQNPHDEQEVEKYLEDMKRNLNIEEEI</sequence>
<name>A0A383RBY2_PAEAL</name>
<evidence type="ECO:0000313" key="2">
    <source>
        <dbReference type="EMBL" id="SYX84014.1"/>
    </source>
</evidence>
<dbReference type="Pfam" id="PF18624">
    <property type="entry name" value="CdiI_4"/>
    <property type="match status" value="1"/>
</dbReference>
<dbReference type="Proteomes" id="UP000304148">
    <property type="component" value="Chromosome"/>
</dbReference>
<dbReference type="CDD" id="cd20688">
    <property type="entry name" value="CdiI_Ecoli_Nm-like"/>
    <property type="match status" value="1"/>
</dbReference>
<proteinExistence type="predicted"/>
<evidence type="ECO:0000259" key="1">
    <source>
        <dbReference type="Pfam" id="PF18624"/>
    </source>
</evidence>
<protein>
    <recommendedName>
        <fullName evidence="1">CDI immunity protein domain-containing protein</fullName>
    </recommendedName>
</protein>
<dbReference type="InterPro" id="IPR041256">
    <property type="entry name" value="CdiI_4"/>
</dbReference>
<organism evidence="2 3">
    <name type="scientific">Paenibacillus alvei</name>
    <name type="common">Bacillus alvei</name>
    <dbReference type="NCBI Taxonomy" id="44250"/>
    <lineage>
        <taxon>Bacteria</taxon>
        <taxon>Bacillati</taxon>
        <taxon>Bacillota</taxon>
        <taxon>Bacilli</taxon>
        <taxon>Bacillales</taxon>
        <taxon>Paenibacillaceae</taxon>
        <taxon>Paenibacillus</taxon>
    </lineage>
</organism>